<accession>A0A9N9CUA2</accession>
<comment type="caution">
    <text evidence="1">The sequence shown here is derived from an EMBL/GenBank/DDBJ whole genome shotgun (WGS) entry which is preliminary data.</text>
</comment>
<evidence type="ECO:0000313" key="1">
    <source>
        <dbReference type="EMBL" id="CAG8612300.1"/>
    </source>
</evidence>
<gene>
    <name evidence="1" type="ORF">DEBURN_LOCUS10026</name>
</gene>
<dbReference type="Proteomes" id="UP000789706">
    <property type="component" value="Unassembled WGS sequence"/>
</dbReference>
<protein>
    <submittedName>
        <fullName evidence="1">2823_t:CDS:1</fullName>
    </submittedName>
</protein>
<organism evidence="1 2">
    <name type="scientific">Diversispora eburnea</name>
    <dbReference type="NCBI Taxonomy" id="1213867"/>
    <lineage>
        <taxon>Eukaryota</taxon>
        <taxon>Fungi</taxon>
        <taxon>Fungi incertae sedis</taxon>
        <taxon>Mucoromycota</taxon>
        <taxon>Glomeromycotina</taxon>
        <taxon>Glomeromycetes</taxon>
        <taxon>Diversisporales</taxon>
        <taxon>Diversisporaceae</taxon>
        <taxon>Diversispora</taxon>
    </lineage>
</organism>
<dbReference type="AlphaFoldDB" id="A0A9N9CUA2"/>
<keyword evidence="2" id="KW-1185">Reference proteome</keyword>
<sequence>MSNRTKVRVKSDVSEELLKNRLIKEITFVENNLDTIDIKIVMEFSILKNRNWVIYRVGGVQLFPVNRNNGSYTIPVTIRNINFEFTPNFESYSESNFAVNSFLTNHIVISNEQKNFRRILQDESNIEEEIIIIILNNTGNIFEESLSGSLILISNPILLTHFKAYYKLSHILFWCLLHELPFSHWFHELHLNFIIGIFINTTSLLQEINPVIYSIVQKIQVEKNINDILEFKEWTISQKFKPKELATFIINYEVTTIREPELI</sequence>
<evidence type="ECO:0000313" key="2">
    <source>
        <dbReference type="Proteomes" id="UP000789706"/>
    </source>
</evidence>
<reference evidence="1" key="1">
    <citation type="submission" date="2021-06" db="EMBL/GenBank/DDBJ databases">
        <authorList>
            <person name="Kallberg Y."/>
            <person name="Tangrot J."/>
            <person name="Rosling A."/>
        </authorList>
    </citation>
    <scope>NUCLEOTIDE SEQUENCE</scope>
    <source>
        <strain evidence="1">AZ414A</strain>
    </source>
</reference>
<name>A0A9N9CUA2_9GLOM</name>
<dbReference type="EMBL" id="CAJVPK010002400">
    <property type="protein sequence ID" value="CAG8612300.1"/>
    <property type="molecule type" value="Genomic_DNA"/>
</dbReference>
<proteinExistence type="predicted"/>